<accession>A0A6B9JB34</accession>
<dbReference type="EMBL" id="MN732867">
    <property type="protein sequence ID" value="QGZ16206.1"/>
    <property type="molecule type" value="Genomic_DNA"/>
</dbReference>
<organism evidence="2 3">
    <name type="scientific">Erwinia phage Hena1</name>
    <dbReference type="NCBI Taxonomy" id="2678601"/>
    <lineage>
        <taxon>Viruses</taxon>
        <taxon>Duplodnaviria</taxon>
        <taxon>Heunggongvirae</taxon>
        <taxon>Uroviricota</taxon>
        <taxon>Caudoviricetes</taxon>
        <taxon>Vequintavirinae</taxon>
        <taxon>Henunavirus</taxon>
        <taxon>Henunavirus hena1</taxon>
    </lineage>
</organism>
<proteinExistence type="predicted"/>
<protein>
    <submittedName>
        <fullName evidence="2">Uncharacterized protein</fullName>
    </submittedName>
</protein>
<keyword evidence="1" id="KW-0812">Transmembrane</keyword>
<evidence type="ECO:0000313" key="3">
    <source>
        <dbReference type="Proteomes" id="UP000433183"/>
    </source>
</evidence>
<gene>
    <name evidence="2" type="ORF">Hena1_00300</name>
</gene>
<reference evidence="2 3" key="1">
    <citation type="submission" date="2019-11" db="EMBL/GenBank/DDBJ databases">
        <title>Characterization of a new Erwinia amylovora bacteriophage.</title>
        <authorList>
            <person name="Valentovich L.N."/>
            <person name="Akhremchuk A.E."/>
            <person name="Besarab N.V."/>
            <person name="Lagonenko A.L."/>
        </authorList>
    </citation>
    <scope>NUCLEOTIDE SEQUENCE [LARGE SCALE GENOMIC DNA]</scope>
</reference>
<keyword evidence="3" id="KW-1185">Reference proteome</keyword>
<name>A0A6B9JB34_9CAUD</name>
<keyword evidence="1" id="KW-0472">Membrane</keyword>
<evidence type="ECO:0000256" key="1">
    <source>
        <dbReference type="SAM" id="Phobius"/>
    </source>
</evidence>
<sequence length="81" mass="9065">MTLLTIWLLGALLTALLIGIHCRGEEVDGREALILITLCALWIFGLPLVLWMMIWEGLNVSSKLTKFLEKKVVFKIPGGRS</sequence>
<keyword evidence="1" id="KW-1133">Transmembrane helix</keyword>
<dbReference type="Proteomes" id="UP000433183">
    <property type="component" value="Segment"/>
</dbReference>
<feature type="transmembrane region" description="Helical" evidence="1">
    <location>
        <begin position="32"/>
        <end position="54"/>
    </location>
</feature>
<evidence type="ECO:0000313" key="2">
    <source>
        <dbReference type="EMBL" id="QGZ16206.1"/>
    </source>
</evidence>